<name>A0A1Y0B3X2_9LAMI</name>
<dbReference type="EMBL" id="KY774314">
    <property type="protein sequence ID" value="ART32077.1"/>
    <property type="molecule type" value="Genomic_DNA"/>
</dbReference>
<gene>
    <name evidence="1" type="ORF">AEK19_MT1909</name>
</gene>
<evidence type="ECO:0000313" key="1">
    <source>
        <dbReference type="EMBL" id="ART32077.1"/>
    </source>
</evidence>
<protein>
    <submittedName>
        <fullName evidence="1">Uncharacterized protein</fullName>
    </submittedName>
</protein>
<proteinExistence type="predicted"/>
<sequence>MPSLLSFLPLPDRIPIGGLGLAIPLWVKRSGLNSQSDLEL</sequence>
<organism evidence="1">
    <name type="scientific">Utricularia reniformis</name>
    <dbReference type="NCBI Taxonomy" id="192314"/>
    <lineage>
        <taxon>Eukaryota</taxon>
        <taxon>Viridiplantae</taxon>
        <taxon>Streptophyta</taxon>
        <taxon>Embryophyta</taxon>
        <taxon>Tracheophyta</taxon>
        <taxon>Spermatophyta</taxon>
        <taxon>Magnoliopsida</taxon>
        <taxon>eudicotyledons</taxon>
        <taxon>Gunneridae</taxon>
        <taxon>Pentapetalae</taxon>
        <taxon>asterids</taxon>
        <taxon>lamiids</taxon>
        <taxon>Lamiales</taxon>
        <taxon>Lentibulariaceae</taxon>
        <taxon>Utricularia</taxon>
    </lineage>
</organism>
<keyword evidence="1" id="KW-0496">Mitochondrion</keyword>
<reference evidence="1" key="1">
    <citation type="submission" date="2017-03" db="EMBL/GenBank/DDBJ databases">
        <title>The mitochondrial genome of the carnivorous plant Utricularia reniformis (Lentibulariaceae): structure, comparative analysis and evolutionary landmarks.</title>
        <authorList>
            <person name="Silva S.R."/>
            <person name="Alvarenga D.O."/>
            <person name="Michael T.P."/>
            <person name="Miranda V.F.O."/>
            <person name="Varani A.M."/>
        </authorList>
    </citation>
    <scope>NUCLEOTIDE SEQUENCE</scope>
</reference>
<accession>A0A1Y0B3X2</accession>
<geneLocation type="mitochondrion" evidence="1"/>
<dbReference type="AlphaFoldDB" id="A0A1Y0B3X2"/>